<dbReference type="InterPro" id="IPR052709">
    <property type="entry name" value="Transposase-MT_Hybrid"/>
</dbReference>
<dbReference type="Gene3D" id="1.10.10.10">
    <property type="entry name" value="Winged helix-like DNA-binding domain superfamily/Winged helix DNA-binding domain"/>
    <property type="match status" value="1"/>
</dbReference>
<gene>
    <name evidence="1" type="primary">marinerT_141</name>
    <name evidence="1" type="ORF">AVEN_180209_1</name>
</gene>
<evidence type="ECO:0000313" key="1">
    <source>
        <dbReference type="EMBL" id="GBO09233.1"/>
    </source>
</evidence>
<dbReference type="OrthoDB" id="616263at2759"/>
<evidence type="ECO:0000313" key="2">
    <source>
        <dbReference type="Proteomes" id="UP000499080"/>
    </source>
</evidence>
<reference evidence="1 2" key="1">
    <citation type="journal article" date="2019" name="Sci. Rep.">
        <title>Orb-weaving spider Araneus ventricosus genome elucidates the spidroin gene catalogue.</title>
        <authorList>
            <person name="Kono N."/>
            <person name="Nakamura H."/>
            <person name="Ohtoshi R."/>
            <person name="Moran D.A.P."/>
            <person name="Shinohara A."/>
            <person name="Yoshida Y."/>
            <person name="Fujiwara M."/>
            <person name="Mori M."/>
            <person name="Tomita M."/>
            <person name="Arakawa K."/>
        </authorList>
    </citation>
    <scope>NUCLEOTIDE SEQUENCE [LARGE SCALE GENOMIC DNA]</scope>
</reference>
<name>A0A4Y2U9P8_ARAVE</name>
<dbReference type="PANTHER" id="PTHR46060">
    <property type="entry name" value="MARINER MOS1 TRANSPOSASE-LIKE PROTEIN"/>
    <property type="match status" value="1"/>
</dbReference>
<dbReference type="GO" id="GO:0042800">
    <property type="term" value="F:histone H3K4 methyltransferase activity"/>
    <property type="evidence" value="ECO:0007669"/>
    <property type="project" value="TreeGrafter"/>
</dbReference>
<dbReference type="GO" id="GO:0000793">
    <property type="term" value="C:condensed chromosome"/>
    <property type="evidence" value="ECO:0007669"/>
    <property type="project" value="TreeGrafter"/>
</dbReference>
<protein>
    <submittedName>
        <fullName evidence="1">Mariner Mos1 transposase</fullName>
    </submittedName>
</protein>
<dbReference type="GO" id="GO:0006303">
    <property type="term" value="P:double-strand break repair via nonhomologous end joining"/>
    <property type="evidence" value="ECO:0007669"/>
    <property type="project" value="TreeGrafter"/>
</dbReference>
<dbReference type="GO" id="GO:0000014">
    <property type="term" value="F:single-stranded DNA endodeoxyribonuclease activity"/>
    <property type="evidence" value="ECO:0007669"/>
    <property type="project" value="TreeGrafter"/>
</dbReference>
<keyword evidence="2" id="KW-1185">Reference proteome</keyword>
<dbReference type="Gene3D" id="3.30.420.10">
    <property type="entry name" value="Ribonuclease H-like superfamily/Ribonuclease H"/>
    <property type="match status" value="1"/>
</dbReference>
<dbReference type="GO" id="GO:0044774">
    <property type="term" value="P:mitotic DNA integrity checkpoint signaling"/>
    <property type="evidence" value="ECO:0007669"/>
    <property type="project" value="TreeGrafter"/>
</dbReference>
<dbReference type="GO" id="GO:0044547">
    <property type="term" value="F:DNA topoisomerase binding"/>
    <property type="evidence" value="ECO:0007669"/>
    <property type="project" value="TreeGrafter"/>
</dbReference>
<dbReference type="GO" id="GO:0000729">
    <property type="term" value="P:DNA double-strand break processing"/>
    <property type="evidence" value="ECO:0007669"/>
    <property type="project" value="TreeGrafter"/>
</dbReference>
<dbReference type="GO" id="GO:0003697">
    <property type="term" value="F:single-stranded DNA binding"/>
    <property type="evidence" value="ECO:0007669"/>
    <property type="project" value="TreeGrafter"/>
</dbReference>
<dbReference type="PANTHER" id="PTHR46060:SF2">
    <property type="entry name" value="HISTONE-LYSINE N-METHYLTRANSFERASE SETMAR"/>
    <property type="match status" value="1"/>
</dbReference>
<dbReference type="GO" id="GO:0003690">
    <property type="term" value="F:double-stranded DNA binding"/>
    <property type="evidence" value="ECO:0007669"/>
    <property type="project" value="TreeGrafter"/>
</dbReference>
<comment type="caution">
    <text evidence="1">The sequence shown here is derived from an EMBL/GenBank/DDBJ whole genome shotgun (WGS) entry which is preliminary data.</text>
</comment>
<dbReference type="Proteomes" id="UP000499080">
    <property type="component" value="Unassembled WGS sequence"/>
</dbReference>
<dbReference type="GO" id="GO:0015074">
    <property type="term" value="P:DNA integration"/>
    <property type="evidence" value="ECO:0007669"/>
    <property type="project" value="TreeGrafter"/>
</dbReference>
<dbReference type="GO" id="GO:0035861">
    <property type="term" value="C:site of double-strand break"/>
    <property type="evidence" value="ECO:0007669"/>
    <property type="project" value="TreeGrafter"/>
</dbReference>
<dbReference type="EMBL" id="BGPR01034738">
    <property type="protein sequence ID" value="GBO09233.1"/>
    <property type="molecule type" value="Genomic_DNA"/>
</dbReference>
<dbReference type="InterPro" id="IPR036397">
    <property type="entry name" value="RNaseH_sf"/>
</dbReference>
<dbReference type="GO" id="GO:0031297">
    <property type="term" value="P:replication fork processing"/>
    <property type="evidence" value="ECO:0007669"/>
    <property type="project" value="TreeGrafter"/>
</dbReference>
<organism evidence="1 2">
    <name type="scientific">Araneus ventricosus</name>
    <name type="common">Orbweaver spider</name>
    <name type="synonym">Epeira ventricosa</name>
    <dbReference type="NCBI Taxonomy" id="182803"/>
    <lineage>
        <taxon>Eukaryota</taxon>
        <taxon>Metazoa</taxon>
        <taxon>Ecdysozoa</taxon>
        <taxon>Arthropoda</taxon>
        <taxon>Chelicerata</taxon>
        <taxon>Arachnida</taxon>
        <taxon>Araneae</taxon>
        <taxon>Araneomorphae</taxon>
        <taxon>Entelegynae</taxon>
        <taxon>Araneoidea</taxon>
        <taxon>Araneidae</taxon>
        <taxon>Araneus</taxon>
    </lineage>
</organism>
<dbReference type="InterPro" id="IPR036388">
    <property type="entry name" value="WH-like_DNA-bd_sf"/>
</dbReference>
<dbReference type="AlphaFoldDB" id="A0A4Y2U9P8"/>
<dbReference type="GO" id="GO:0046975">
    <property type="term" value="F:histone H3K36 methyltransferase activity"/>
    <property type="evidence" value="ECO:0007669"/>
    <property type="project" value="TreeGrafter"/>
</dbReference>
<proteinExistence type="predicted"/>
<sequence length="136" mass="15665">MLKIKNAPESLLHEDPCKTPAELAESLGVDHTTVSKRLKASGMIQKQCQRVTYQLKPRDVERRLFACEQLLHRQKRKGYLPRIVTGDEKWIHYDNPKRRESWGLVQPRINIVGKAKCPWFQASVQHLVGSAGRNLL</sequence>
<dbReference type="GO" id="GO:0005634">
    <property type="term" value="C:nucleus"/>
    <property type="evidence" value="ECO:0007669"/>
    <property type="project" value="TreeGrafter"/>
</dbReference>
<accession>A0A4Y2U9P8</accession>